<keyword evidence="16" id="KW-1185">Reference proteome</keyword>
<evidence type="ECO:0000256" key="1">
    <source>
        <dbReference type="ARBA" id="ARBA00000085"/>
    </source>
</evidence>
<reference evidence="15 16" key="1">
    <citation type="submission" date="2023-11" db="EMBL/GenBank/DDBJ databases">
        <title>Bacillus jintuensis, isolated from a mudflat on the Beibu Gulf coast.</title>
        <authorList>
            <person name="Li M."/>
        </authorList>
    </citation>
    <scope>NUCLEOTIDE SEQUENCE [LARGE SCALE GENOMIC DNA]</scope>
    <source>
        <strain evidence="15 16">31A1R</strain>
    </source>
</reference>
<dbReference type="EMBL" id="JAXOFX010000005">
    <property type="protein sequence ID" value="MDZ5472043.1"/>
    <property type="molecule type" value="Genomic_DNA"/>
</dbReference>
<evidence type="ECO:0000256" key="9">
    <source>
        <dbReference type="ARBA" id="ARBA00022840"/>
    </source>
</evidence>
<evidence type="ECO:0000256" key="5">
    <source>
        <dbReference type="ARBA" id="ARBA00022679"/>
    </source>
</evidence>
<dbReference type="SMART" id="SM00387">
    <property type="entry name" value="HATPase_c"/>
    <property type="match status" value="1"/>
</dbReference>
<evidence type="ECO:0000256" key="10">
    <source>
        <dbReference type="ARBA" id="ARBA00022989"/>
    </source>
</evidence>
<dbReference type="InterPro" id="IPR003594">
    <property type="entry name" value="HATPase_dom"/>
</dbReference>
<dbReference type="InterPro" id="IPR003661">
    <property type="entry name" value="HisK_dim/P_dom"/>
</dbReference>
<name>A0ABU5IY10_9BACI</name>
<keyword evidence="9" id="KW-0067">ATP-binding</keyword>
<keyword evidence="11" id="KW-0902">Two-component regulatory system</keyword>
<feature type="domain" description="Histidine kinase" evidence="14">
    <location>
        <begin position="121"/>
        <end position="320"/>
    </location>
</feature>
<dbReference type="Proteomes" id="UP001290455">
    <property type="component" value="Unassembled WGS sequence"/>
</dbReference>
<keyword evidence="7" id="KW-0547">Nucleotide-binding</keyword>
<evidence type="ECO:0000313" key="15">
    <source>
        <dbReference type="EMBL" id="MDZ5472043.1"/>
    </source>
</evidence>
<evidence type="ECO:0000256" key="2">
    <source>
        <dbReference type="ARBA" id="ARBA00004651"/>
    </source>
</evidence>
<evidence type="ECO:0000256" key="3">
    <source>
        <dbReference type="ARBA" id="ARBA00012438"/>
    </source>
</evidence>
<evidence type="ECO:0000256" key="4">
    <source>
        <dbReference type="ARBA" id="ARBA00022475"/>
    </source>
</evidence>
<dbReference type="InterPro" id="IPR036890">
    <property type="entry name" value="HATPase_C_sf"/>
</dbReference>
<dbReference type="Gene3D" id="3.30.565.10">
    <property type="entry name" value="Histidine kinase-like ATPase, C-terminal domain"/>
    <property type="match status" value="1"/>
</dbReference>
<keyword evidence="8 15" id="KW-0418">Kinase</keyword>
<comment type="caution">
    <text evidence="15">The sequence shown here is derived from an EMBL/GenBank/DDBJ whole genome shotgun (WGS) entry which is preliminary data.</text>
</comment>
<evidence type="ECO:0000256" key="7">
    <source>
        <dbReference type="ARBA" id="ARBA00022741"/>
    </source>
</evidence>
<dbReference type="Pfam" id="PF02518">
    <property type="entry name" value="HATPase_c"/>
    <property type="match status" value="1"/>
</dbReference>
<keyword evidence="6 13" id="KW-0812">Transmembrane</keyword>
<dbReference type="EC" id="2.7.13.3" evidence="3"/>
<keyword evidence="5 15" id="KW-0808">Transferase</keyword>
<dbReference type="PANTHER" id="PTHR45453">
    <property type="entry name" value="PHOSPHATE REGULON SENSOR PROTEIN PHOR"/>
    <property type="match status" value="1"/>
</dbReference>
<comment type="subcellular location">
    <subcellularLocation>
        <location evidence="2">Cell membrane</location>
        <topology evidence="2">Multi-pass membrane protein</topology>
    </subcellularLocation>
</comment>
<dbReference type="PANTHER" id="PTHR45453:SF2">
    <property type="entry name" value="HISTIDINE KINASE"/>
    <property type="match status" value="1"/>
</dbReference>
<keyword evidence="10 13" id="KW-1133">Transmembrane helix</keyword>
<evidence type="ECO:0000256" key="12">
    <source>
        <dbReference type="ARBA" id="ARBA00023136"/>
    </source>
</evidence>
<dbReference type="GO" id="GO:0004673">
    <property type="term" value="F:protein histidine kinase activity"/>
    <property type="evidence" value="ECO:0007669"/>
    <property type="project" value="UniProtKB-EC"/>
</dbReference>
<dbReference type="CDD" id="cd00082">
    <property type="entry name" value="HisKA"/>
    <property type="match status" value="1"/>
</dbReference>
<gene>
    <name evidence="15" type="ORF">SM124_09820</name>
</gene>
<dbReference type="SUPFAM" id="SSF55874">
    <property type="entry name" value="ATPase domain of HSP90 chaperone/DNA topoisomerase II/histidine kinase"/>
    <property type="match status" value="1"/>
</dbReference>
<proteinExistence type="predicted"/>
<sequence length="326" mass="38445">MKFINYLTDQRWLIITYFMIMFFISSVIYLDPHFNVHVSSFQYIWLITFIIFLIYLFLQYLQKVSFYKKISSSGENLILPKVKTFEQKIILEIIKSQQARYESRLDKLTHEKKEWIEFMTSWVHEIKTPISVSKMIFETDGNVESLKEEMDKIEHFIEQALYYSRLNDFSKDYLIQEVNVERLVKEVIKVNSKQFIAKKISLKLSLEPLEVLSDKKGLLFIINQLLLNSLKYTPSNGEIQILLQDRKLFILDNGIGIAEEDLPRVFERGFTGKNGRQNHASTGMGLYLAKRTSEKLGHQIMISSKEGDYTEAVVYFPELNDDYYVK</sequence>
<evidence type="ECO:0000256" key="8">
    <source>
        <dbReference type="ARBA" id="ARBA00022777"/>
    </source>
</evidence>
<dbReference type="PROSITE" id="PS50109">
    <property type="entry name" value="HIS_KIN"/>
    <property type="match status" value="1"/>
</dbReference>
<keyword evidence="4" id="KW-1003">Cell membrane</keyword>
<comment type="catalytic activity">
    <reaction evidence="1">
        <text>ATP + protein L-histidine = ADP + protein N-phospho-L-histidine.</text>
        <dbReference type="EC" id="2.7.13.3"/>
    </reaction>
</comment>
<evidence type="ECO:0000256" key="11">
    <source>
        <dbReference type="ARBA" id="ARBA00023012"/>
    </source>
</evidence>
<accession>A0ABU5IY10</accession>
<dbReference type="InterPro" id="IPR005467">
    <property type="entry name" value="His_kinase_dom"/>
</dbReference>
<dbReference type="RefSeq" id="WP_322446346.1">
    <property type="nucleotide sequence ID" value="NZ_JAXOFX010000005.1"/>
</dbReference>
<organism evidence="15 16">
    <name type="scientific">Robertmurraya mangrovi</name>
    <dbReference type="NCBI Taxonomy" id="3098077"/>
    <lineage>
        <taxon>Bacteria</taxon>
        <taxon>Bacillati</taxon>
        <taxon>Bacillota</taxon>
        <taxon>Bacilli</taxon>
        <taxon>Bacillales</taxon>
        <taxon>Bacillaceae</taxon>
        <taxon>Robertmurraya</taxon>
    </lineage>
</organism>
<dbReference type="InterPro" id="IPR050351">
    <property type="entry name" value="BphY/WalK/GraS-like"/>
</dbReference>
<feature type="transmembrane region" description="Helical" evidence="13">
    <location>
        <begin position="42"/>
        <end position="61"/>
    </location>
</feature>
<evidence type="ECO:0000256" key="6">
    <source>
        <dbReference type="ARBA" id="ARBA00022692"/>
    </source>
</evidence>
<evidence type="ECO:0000256" key="13">
    <source>
        <dbReference type="SAM" id="Phobius"/>
    </source>
</evidence>
<evidence type="ECO:0000313" key="16">
    <source>
        <dbReference type="Proteomes" id="UP001290455"/>
    </source>
</evidence>
<protein>
    <recommendedName>
        <fullName evidence="3">histidine kinase</fullName>
        <ecNumber evidence="3">2.7.13.3</ecNumber>
    </recommendedName>
</protein>
<keyword evidence="12 13" id="KW-0472">Membrane</keyword>
<evidence type="ECO:0000259" key="14">
    <source>
        <dbReference type="PROSITE" id="PS50109"/>
    </source>
</evidence>
<feature type="transmembrane region" description="Helical" evidence="13">
    <location>
        <begin position="12"/>
        <end position="30"/>
    </location>
</feature>